<dbReference type="Pfam" id="PF11255">
    <property type="entry name" value="DUF3054"/>
    <property type="match status" value="1"/>
</dbReference>
<keyword evidence="1" id="KW-0812">Transmembrane</keyword>
<gene>
    <name evidence="2" type="ORF">ARMA_0780</name>
    <name evidence="3" type="ORF">SE16_11620</name>
</gene>
<name>A0A0M9UC11_9CHLR</name>
<dbReference type="AlphaFoldDB" id="A0A0M9UC11"/>
<dbReference type="PANTHER" id="PTHR35283">
    <property type="entry name" value="T12C22.21 PROTEIN"/>
    <property type="match status" value="1"/>
</dbReference>
<dbReference type="OrthoDB" id="160335at2"/>
<dbReference type="Proteomes" id="UP000037784">
    <property type="component" value="Unassembled WGS sequence"/>
</dbReference>
<dbReference type="PANTHER" id="PTHR35283:SF3">
    <property type="entry name" value="T12C22.21 PROTEIN"/>
    <property type="match status" value="1"/>
</dbReference>
<proteinExistence type="predicted"/>
<comment type="caution">
    <text evidence="2">The sequence shown here is derived from an EMBL/GenBank/DDBJ whole genome shotgun (WGS) entry which is preliminary data.</text>
</comment>
<reference evidence="3 5" key="2">
    <citation type="submission" date="2015-07" db="EMBL/GenBank/DDBJ databases">
        <title>Whole genome sequence of Ardenticatena maritima DSM 23922.</title>
        <authorList>
            <person name="Hemp J."/>
            <person name="Ward L.M."/>
            <person name="Pace L.A."/>
            <person name="Fischer W.W."/>
        </authorList>
    </citation>
    <scope>NUCLEOTIDE SEQUENCE [LARGE SCALE GENOMIC DNA]</scope>
    <source>
        <strain evidence="3 5">110S</strain>
    </source>
</reference>
<dbReference type="RefSeq" id="WP_054492291.1">
    <property type="nucleotide sequence ID" value="NZ_BBZA01000051.1"/>
</dbReference>
<dbReference type="Proteomes" id="UP000050502">
    <property type="component" value="Unassembled WGS sequence"/>
</dbReference>
<evidence type="ECO:0000313" key="4">
    <source>
        <dbReference type="Proteomes" id="UP000037784"/>
    </source>
</evidence>
<accession>A0A0M9UC11</accession>
<feature type="transmembrane region" description="Helical" evidence="1">
    <location>
        <begin position="105"/>
        <end position="129"/>
    </location>
</feature>
<feature type="transmembrane region" description="Helical" evidence="1">
    <location>
        <begin position="77"/>
        <end position="99"/>
    </location>
</feature>
<sequence length="135" mass="15291">MDTTPPEFTLEHRWSVMMGDAITLLLFAALGRASHAEALTIPDIIDTASPFLVGWFVMAPFLGAYRPMAFDTPRHTIRATFLAWAGGIPLGLLLRAWLFKRNVPLSFAIVTLATTLVMLMTWRLLFWWLRSRRAS</sequence>
<reference evidence="4" key="3">
    <citation type="submission" date="2015-08" db="EMBL/GenBank/DDBJ databases">
        <title>Draft Genome Sequence of a Heterotrophic Facultative Anaerobic Bacterium Ardenticatena maritima Strain 110S.</title>
        <authorList>
            <person name="Kawaichi S."/>
            <person name="Yoshida T."/>
            <person name="Sako Y."/>
            <person name="Nakamura R."/>
        </authorList>
    </citation>
    <scope>NUCLEOTIDE SEQUENCE [LARGE SCALE GENOMIC DNA]</scope>
    <source>
        <strain evidence="4">110S</strain>
    </source>
</reference>
<dbReference type="EMBL" id="LGKN01000006">
    <property type="protein sequence ID" value="KPL87176.1"/>
    <property type="molecule type" value="Genomic_DNA"/>
</dbReference>
<evidence type="ECO:0000313" key="5">
    <source>
        <dbReference type="Proteomes" id="UP000050502"/>
    </source>
</evidence>
<evidence type="ECO:0000256" key="1">
    <source>
        <dbReference type="SAM" id="Phobius"/>
    </source>
</evidence>
<protein>
    <recommendedName>
        <fullName evidence="6">DUF3054 domain-containing protein</fullName>
    </recommendedName>
</protein>
<organism evidence="2 4">
    <name type="scientific">Ardenticatena maritima</name>
    <dbReference type="NCBI Taxonomy" id="872965"/>
    <lineage>
        <taxon>Bacteria</taxon>
        <taxon>Bacillati</taxon>
        <taxon>Chloroflexota</taxon>
        <taxon>Ardenticatenia</taxon>
        <taxon>Ardenticatenales</taxon>
        <taxon>Ardenticatenaceae</taxon>
        <taxon>Ardenticatena</taxon>
    </lineage>
</organism>
<evidence type="ECO:0000313" key="2">
    <source>
        <dbReference type="EMBL" id="GAP62357.1"/>
    </source>
</evidence>
<reference evidence="2 4" key="1">
    <citation type="journal article" date="2015" name="Genome Announc.">
        <title>Draft Genome Sequence of a Heterotrophic Facultative Anaerobic Thermophilic Bacterium, Ardenticatena maritima Strain 110ST.</title>
        <authorList>
            <person name="Kawaichi S."/>
            <person name="Yoshida T."/>
            <person name="Sako Y."/>
            <person name="Nakamura R."/>
        </authorList>
    </citation>
    <scope>NUCLEOTIDE SEQUENCE [LARGE SCALE GENOMIC DNA]</scope>
    <source>
        <strain evidence="2 4">110S</strain>
    </source>
</reference>
<keyword evidence="1" id="KW-0472">Membrane</keyword>
<dbReference type="STRING" id="872965.SE16_11620"/>
<keyword evidence="4" id="KW-1185">Reference proteome</keyword>
<evidence type="ECO:0008006" key="6">
    <source>
        <dbReference type="Google" id="ProtNLM"/>
    </source>
</evidence>
<dbReference type="InParanoid" id="A0A0M9UC11"/>
<feature type="transmembrane region" description="Helical" evidence="1">
    <location>
        <begin position="48"/>
        <end position="65"/>
    </location>
</feature>
<dbReference type="InterPro" id="IPR021414">
    <property type="entry name" value="DUF3054"/>
</dbReference>
<keyword evidence="1" id="KW-1133">Transmembrane helix</keyword>
<evidence type="ECO:0000313" key="3">
    <source>
        <dbReference type="EMBL" id="KPL87176.1"/>
    </source>
</evidence>
<dbReference type="EMBL" id="BBZA01000051">
    <property type="protein sequence ID" value="GAP62357.1"/>
    <property type="molecule type" value="Genomic_DNA"/>
</dbReference>